<dbReference type="CDD" id="cd06260">
    <property type="entry name" value="DUF820-like"/>
    <property type="match status" value="1"/>
</dbReference>
<keyword evidence="2" id="KW-0378">Hydrolase</keyword>
<dbReference type="EMBL" id="JAULBC010000009">
    <property type="protein sequence ID" value="MEX6690505.1"/>
    <property type="molecule type" value="Genomic_DNA"/>
</dbReference>
<dbReference type="GO" id="GO:0004519">
    <property type="term" value="F:endonuclease activity"/>
    <property type="evidence" value="ECO:0007669"/>
    <property type="project" value="UniProtKB-KW"/>
</dbReference>
<dbReference type="InterPro" id="IPR008538">
    <property type="entry name" value="Uma2"/>
</dbReference>
<dbReference type="Gene3D" id="3.90.1570.10">
    <property type="entry name" value="tt1808, chain A"/>
    <property type="match status" value="1"/>
</dbReference>
<reference evidence="2 3" key="1">
    <citation type="submission" date="2023-07" db="EMBL/GenBank/DDBJ databases">
        <authorList>
            <person name="Lian W.-H."/>
        </authorList>
    </citation>
    <scope>NUCLEOTIDE SEQUENCE [LARGE SCALE GENOMIC DNA]</scope>
    <source>
        <strain evidence="2 3">SYSU DXS3180</strain>
    </source>
</reference>
<accession>A0ABV3ZLV6</accession>
<keyword evidence="3" id="KW-1185">Reference proteome</keyword>
<gene>
    <name evidence="2" type="ORF">QTN47_23535</name>
</gene>
<dbReference type="InterPro" id="IPR012296">
    <property type="entry name" value="Nuclease_put_TT1808"/>
</dbReference>
<sequence>MEIKEPALAYYKQSMTPEEYLEFERNATEKHEYINGELLPMNRAYEGVYAMAGARLRHVRLVSKLQGELFVKLKDKACEVLTNDLRLSVKNAKSYFYPDLVILCQKEQMLDKTFDTLLNPQIIIEVLSKGTADYDLGRKQFIYMQIPSLQEMAFVDSNSMNVKVSRRRIGGTWEMEELTEPEQELALSTIPVTLALNDIYNGIIFEGTIATN</sequence>
<keyword evidence="2" id="KW-0255">Endonuclease</keyword>
<feature type="domain" description="Putative restriction endonuclease" evidence="1">
    <location>
        <begin position="17"/>
        <end position="195"/>
    </location>
</feature>
<dbReference type="PANTHER" id="PTHR36558:SF1">
    <property type="entry name" value="RESTRICTION ENDONUCLEASE DOMAIN-CONTAINING PROTEIN-RELATED"/>
    <property type="match status" value="1"/>
</dbReference>
<evidence type="ECO:0000313" key="2">
    <source>
        <dbReference type="EMBL" id="MEX6690505.1"/>
    </source>
</evidence>
<proteinExistence type="predicted"/>
<dbReference type="RefSeq" id="WP_369331920.1">
    <property type="nucleotide sequence ID" value="NZ_JAULBC010000009.1"/>
</dbReference>
<dbReference type="InterPro" id="IPR011335">
    <property type="entry name" value="Restrct_endonuc-II-like"/>
</dbReference>
<organism evidence="2 3">
    <name type="scientific">Danxiaibacter flavus</name>
    <dbReference type="NCBI Taxonomy" id="3049108"/>
    <lineage>
        <taxon>Bacteria</taxon>
        <taxon>Pseudomonadati</taxon>
        <taxon>Bacteroidota</taxon>
        <taxon>Chitinophagia</taxon>
        <taxon>Chitinophagales</taxon>
        <taxon>Chitinophagaceae</taxon>
        <taxon>Danxiaibacter</taxon>
    </lineage>
</organism>
<evidence type="ECO:0000313" key="3">
    <source>
        <dbReference type="Proteomes" id="UP001560573"/>
    </source>
</evidence>
<name>A0ABV3ZLV6_9BACT</name>
<evidence type="ECO:0000259" key="1">
    <source>
        <dbReference type="Pfam" id="PF05685"/>
    </source>
</evidence>
<protein>
    <submittedName>
        <fullName evidence="2">Uma2 family endonuclease</fullName>
    </submittedName>
</protein>
<comment type="caution">
    <text evidence="2">The sequence shown here is derived from an EMBL/GenBank/DDBJ whole genome shotgun (WGS) entry which is preliminary data.</text>
</comment>
<dbReference type="Proteomes" id="UP001560573">
    <property type="component" value="Unassembled WGS sequence"/>
</dbReference>
<dbReference type="Pfam" id="PF05685">
    <property type="entry name" value="Uma2"/>
    <property type="match status" value="1"/>
</dbReference>
<dbReference type="PANTHER" id="PTHR36558">
    <property type="entry name" value="GLR1098 PROTEIN"/>
    <property type="match status" value="1"/>
</dbReference>
<dbReference type="SUPFAM" id="SSF52980">
    <property type="entry name" value="Restriction endonuclease-like"/>
    <property type="match status" value="1"/>
</dbReference>
<keyword evidence="2" id="KW-0540">Nuclease</keyword>